<dbReference type="Proteomes" id="UP000228886">
    <property type="component" value="Unassembled WGS sequence"/>
</dbReference>
<name>A0A2M7E9N5_9BACT</name>
<organism evidence="1 2">
    <name type="scientific">bacterium (Candidatus Ratteibacteria) CG01_land_8_20_14_3_00_40_19</name>
    <dbReference type="NCBI Taxonomy" id="2014290"/>
    <lineage>
        <taxon>Bacteria</taxon>
        <taxon>Candidatus Ratteibacteria</taxon>
    </lineage>
</organism>
<comment type="caution">
    <text evidence="1">The sequence shown here is derived from an EMBL/GenBank/DDBJ whole genome shotgun (WGS) entry which is preliminary data.</text>
</comment>
<reference evidence="2" key="1">
    <citation type="submission" date="2017-09" db="EMBL/GenBank/DDBJ databases">
        <title>Depth-based differentiation of microbial function through sediment-hosted aquifers and enrichment of novel symbionts in the deep terrestrial subsurface.</title>
        <authorList>
            <person name="Probst A.J."/>
            <person name="Ladd B."/>
            <person name="Jarett J.K."/>
            <person name="Geller-Mcgrath D.E."/>
            <person name="Sieber C.M.K."/>
            <person name="Emerson J.B."/>
            <person name="Anantharaman K."/>
            <person name="Thomas B.C."/>
            <person name="Malmstrom R."/>
            <person name="Stieglmeier M."/>
            <person name="Klingl A."/>
            <person name="Woyke T."/>
            <person name="Ryan C.M."/>
            <person name="Banfield J.F."/>
        </authorList>
    </citation>
    <scope>NUCLEOTIDE SEQUENCE [LARGE SCALE GENOMIC DNA]</scope>
</reference>
<dbReference type="AlphaFoldDB" id="A0A2M7E9N5"/>
<evidence type="ECO:0000313" key="1">
    <source>
        <dbReference type="EMBL" id="PIV64446.1"/>
    </source>
</evidence>
<gene>
    <name evidence="1" type="ORF">COS11_02150</name>
</gene>
<sequence>MKKIFIFLLLVIVIFSFFMHDIGGLRMERVKAKKGEKFGTTMIILEWNKLPQWWQKKTKNLFKKEKNENKIFE</sequence>
<dbReference type="EMBL" id="PETL01000106">
    <property type="protein sequence ID" value="PIV64446.1"/>
    <property type="molecule type" value="Genomic_DNA"/>
</dbReference>
<protein>
    <submittedName>
        <fullName evidence="1">Uncharacterized protein</fullName>
    </submittedName>
</protein>
<accession>A0A2M7E9N5</accession>
<proteinExistence type="predicted"/>
<evidence type="ECO:0000313" key="2">
    <source>
        <dbReference type="Proteomes" id="UP000228886"/>
    </source>
</evidence>